<sequence length="60" mass="6406">MKDGGFHGHLGPRGEEHGPMGIDCSRWRDSSGVSGRKSGPLGLLDVLHTGNLLLTLLRVD</sequence>
<dbReference type="Proteomes" id="UP000314294">
    <property type="component" value="Unassembled WGS sequence"/>
</dbReference>
<dbReference type="EMBL" id="SRLO01000167">
    <property type="protein sequence ID" value="TNN70142.1"/>
    <property type="molecule type" value="Genomic_DNA"/>
</dbReference>
<protein>
    <submittedName>
        <fullName evidence="2">Uncharacterized protein</fullName>
    </submittedName>
</protein>
<accession>A0A4Z2HYW9</accession>
<keyword evidence="3" id="KW-1185">Reference proteome</keyword>
<organism evidence="2 3">
    <name type="scientific">Liparis tanakae</name>
    <name type="common">Tanaka's snailfish</name>
    <dbReference type="NCBI Taxonomy" id="230148"/>
    <lineage>
        <taxon>Eukaryota</taxon>
        <taxon>Metazoa</taxon>
        <taxon>Chordata</taxon>
        <taxon>Craniata</taxon>
        <taxon>Vertebrata</taxon>
        <taxon>Euteleostomi</taxon>
        <taxon>Actinopterygii</taxon>
        <taxon>Neopterygii</taxon>
        <taxon>Teleostei</taxon>
        <taxon>Neoteleostei</taxon>
        <taxon>Acanthomorphata</taxon>
        <taxon>Eupercaria</taxon>
        <taxon>Perciformes</taxon>
        <taxon>Cottioidei</taxon>
        <taxon>Cottales</taxon>
        <taxon>Liparidae</taxon>
        <taxon>Liparis</taxon>
    </lineage>
</organism>
<evidence type="ECO:0000256" key="1">
    <source>
        <dbReference type="SAM" id="MobiDB-lite"/>
    </source>
</evidence>
<feature type="region of interest" description="Disordered" evidence="1">
    <location>
        <begin position="1"/>
        <end position="34"/>
    </location>
</feature>
<evidence type="ECO:0000313" key="2">
    <source>
        <dbReference type="EMBL" id="TNN70142.1"/>
    </source>
</evidence>
<evidence type="ECO:0000313" key="3">
    <source>
        <dbReference type="Proteomes" id="UP000314294"/>
    </source>
</evidence>
<comment type="caution">
    <text evidence="2">The sequence shown here is derived from an EMBL/GenBank/DDBJ whole genome shotgun (WGS) entry which is preliminary data.</text>
</comment>
<proteinExistence type="predicted"/>
<name>A0A4Z2HYW9_9TELE</name>
<feature type="compositionally biased region" description="Basic and acidic residues" evidence="1">
    <location>
        <begin position="1"/>
        <end position="18"/>
    </location>
</feature>
<dbReference type="AlphaFoldDB" id="A0A4Z2HYW9"/>
<reference evidence="2 3" key="1">
    <citation type="submission" date="2019-03" db="EMBL/GenBank/DDBJ databases">
        <title>First draft genome of Liparis tanakae, snailfish: a comprehensive survey of snailfish specific genes.</title>
        <authorList>
            <person name="Kim W."/>
            <person name="Song I."/>
            <person name="Jeong J.-H."/>
            <person name="Kim D."/>
            <person name="Kim S."/>
            <person name="Ryu S."/>
            <person name="Song J.Y."/>
            <person name="Lee S.K."/>
        </authorList>
    </citation>
    <scope>NUCLEOTIDE SEQUENCE [LARGE SCALE GENOMIC DNA]</scope>
    <source>
        <tissue evidence="2">Muscle</tissue>
    </source>
</reference>
<gene>
    <name evidence="2" type="ORF">EYF80_019643</name>
</gene>